<dbReference type="InterPro" id="IPR044662">
    <property type="entry name" value="HS1/DABB1-like"/>
</dbReference>
<evidence type="ECO:0000259" key="2">
    <source>
        <dbReference type="PROSITE" id="PS51502"/>
    </source>
</evidence>
<dbReference type="Pfam" id="PF07876">
    <property type="entry name" value="Dabb"/>
    <property type="match status" value="2"/>
</dbReference>
<name>A0A843VXB1_COLES</name>
<evidence type="ECO:0000313" key="4">
    <source>
        <dbReference type="Proteomes" id="UP000652761"/>
    </source>
</evidence>
<feature type="domain" description="Stress-response A/B barrel" evidence="2">
    <location>
        <begin position="155"/>
        <end position="252"/>
    </location>
</feature>
<dbReference type="OrthoDB" id="42919at2759"/>
<dbReference type="EMBL" id="NMUH01001961">
    <property type="protein sequence ID" value="MQL96803.1"/>
    <property type="molecule type" value="Genomic_DNA"/>
</dbReference>
<dbReference type="PANTHER" id="PTHR33178">
    <property type="match status" value="1"/>
</dbReference>
<keyword evidence="4" id="KW-1185">Reference proteome</keyword>
<organism evidence="3 4">
    <name type="scientific">Colocasia esculenta</name>
    <name type="common">Wild taro</name>
    <name type="synonym">Arum esculentum</name>
    <dbReference type="NCBI Taxonomy" id="4460"/>
    <lineage>
        <taxon>Eukaryota</taxon>
        <taxon>Viridiplantae</taxon>
        <taxon>Streptophyta</taxon>
        <taxon>Embryophyta</taxon>
        <taxon>Tracheophyta</taxon>
        <taxon>Spermatophyta</taxon>
        <taxon>Magnoliopsida</taxon>
        <taxon>Liliopsida</taxon>
        <taxon>Araceae</taxon>
        <taxon>Aroideae</taxon>
        <taxon>Colocasieae</taxon>
        <taxon>Colocasia</taxon>
    </lineage>
</organism>
<feature type="domain" description="Stress-response A/B barrel" evidence="2">
    <location>
        <begin position="268"/>
        <end position="364"/>
    </location>
</feature>
<dbReference type="InterPro" id="IPR013097">
    <property type="entry name" value="Dabb"/>
</dbReference>
<dbReference type="SUPFAM" id="SSF54909">
    <property type="entry name" value="Dimeric alpha+beta barrel"/>
    <property type="match status" value="2"/>
</dbReference>
<sequence>MSRQILIGATDSCVGVGPLPTVLSPSLSEEISVGSKIGKKATRVFFVVPRSKRPRDAMVMSQNNGLFGEPFRRQLVAVEMLLCPKTSANIRLPISPLKGFLFSFPRQFPVISPPFVSLPRSSSTPPRPLLAFSTAAHSAGPPPPPAAANTMATVVEHVVLFKPKEDTDPAKLAAMVSNLRSLAALDGVLHLTSGPVLRHRSSAGATLGFTHLLHSRYATKDDLAAYSAHPVHVSVVREHVLPNSDDIMAVDWVGELGSGPVAPGPGSAARVTLVKLKEEAGEEGKREVMAALGEVGTSFPGTIEQFSCGENFSPARAKGFSVASVAVFPSQEELDGLEAKGGDLMAAKKEKVKHLVESVIVLDFLVPPPPAATSGL</sequence>
<reference evidence="3" key="1">
    <citation type="submission" date="2017-07" db="EMBL/GenBank/DDBJ databases">
        <title>Taro Niue Genome Assembly and Annotation.</title>
        <authorList>
            <person name="Atibalentja N."/>
            <person name="Keating K."/>
            <person name="Fields C.J."/>
        </authorList>
    </citation>
    <scope>NUCLEOTIDE SEQUENCE</scope>
    <source>
        <strain evidence="3">Niue_2</strain>
        <tissue evidence="3">Leaf</tissue>
    </source>
</reference>
<dbReference type="PROSITE" id="PS51502">
    <property type="entry name" value="S_R_A_B_BARREL"/>
    <property type="match status" value="2"/>
</dbReference>
<dbReference type="Gene3D" id="3.30.70.100">
    <property type="match status" value="2"/>
</dbReference>
<evidence type="ECO:0000313" key="3">
    <source>
        <dbReference type="EMBL" id="MQL96803.1"/>
    </source>
</evidence>
<dbReference type="InterPro" id="IPR011008">
    <property type="entry name" value="Dimeric_a/b-barrel"/>
</dbReference>
<dbReference type="Proteomes" id="UP000652761">
    <property type="component" value="Unassembled WGS sequence"/>
</dbReference>
<protein>
    <recommendedName>
        <fullName evidence="2">Stress-response A/B barrel domain-containing protein</fullName>
    </recommendedName>
</protein>
<gene>
    <name evidence="3" type="ORF">Taro_029492</name>
</gene>
<dbReference type="AlphaFoldDB" id="A0A843VXB1"/>
<proteinExistence type="predicted"/>
<dbReference type="SMART" id="SM00886">
    <property type="entry name" value="Dabb"/>
    <property type="match status" value="2"/>
</dbReference>
<comment type="subunit">
    <text evidence="1">Homodimer.</text>
</comment>
<dbReference type="PANTHER" id="PTHR33178:SF3">
    <property type="entry name" value="STRESS-RESPONSE A_B BARREL DOMAIN-CONTAINING PROTEIN UP3"/>
    <property type="match status" value="1"/>
</dbReference>
<comment type="caution">
    <text evidence="3">The sequence shown here is derived from an EMBL/GenBank/DDBJ whole genome shotgun (WGS) entry which is preliminary data.</text>
</comment>
<evidence type="ECO:0000256" key="1">
    <source>
        <dbReference type="ARBA" id="ARBA00011738"/>
    </source>
</evidence>
<accession>A0A843VXB1</accession>